<organism evidence="2 3">
    <name type="scientific">Plakobranchus ocellatus</name>
    <dbReference type="NCBI Taxonomy" id="259542"/>
    <lineage>
        <taxon>Eukaryota</taxon>
        <taxon>Metazoa</taxon>
        <taxon>Spiralia</taxon>
        <taxon>Lophotrochozoa</taxon>
        <taxon>Mollusca</taxon>
        <taxon>Gastropoda</taxon>
        <taxon>Heterobranchia</taxon>
        <taxon>Euthyneura</taxon>
        <taxon>Panpulmonata</taxon>
        <taxon>Sacoglossa</taxon>
        <taxon>Placobranchoidea</taxon>
        <taxon>Plakobranchidae</taxon>
        <taxon>Plakobranchus</taxon>
    </lineage>
</organism>
<keyword evidence="1" id="KW-0472">Membrane</keyword>
<keyword evidence="1" id="KW-0812">Transmembrane</keyword>
<dbReference type="EMBL" id="BLXT01004610">
    <property type="protein sequence ID" value="GFO15694.1"/>
    <property type="molecule type" value="Genomic_DNA"/>
</dbReference>
<sequence>MSIGNKQTKDVGGTVASEFALRSAGTLLSRVRAPPPAPWPDGGPESLRSPCCRLAMYKNKTNRREASDTKRGVIMLFGNSVIICGYLLLFKRLTACNA</sequence>
<accession>A0AAV4B6G3</accession>
<name>A0AAV4B6G3_9GAST</name>
<protein>
    <submittedName>
        <fullName evidence="2">Uncharacterized protein</fullName>
    </submittedName>
</protein>
<comment type="caution">
    <text evidence="2">The sequence shown here is derived from an EMBL/GenBank/DDBJ whole genome shotgun (WGS) entry which is preliminary data.</text>
</comment>
<feature type="transmembrane region" description="Helical" evidence="1">
    <location>
        <begin position="72"/>
        <end position="90"/>
    </location>
</feature>
<keyword evidence="1" id="KW-1133">Transmembrane helix</keyword>
<evidence type="ECO:0000256" key="1">
    <source>
        <dbReference type="SAM" id="Phobius"/>
    </source>
</evidence>
<proteinExistence type="predicted"/>
<keyword evidence="3" id="KW-1185">Reference proteome</keyword>
<gene>
    <name evidence="2" type="ORF">PoB_004219900</name>
</gene>
<reference evidence="2 3" key="1">
    <citation type="journal article" date="2021" name="Elife">
        <title>Chloroplast acquisition without the gene transfer in kleptoplastic sea slugs, Plakobranchus ocellatus.</title>
        <authorList>
            <person name="Maeda T."/>
            <person name="Takahashi S."/>
            <person name="Yoshida T."/>
            <person name="Shimamura S."/>
            <person name="Takaki Y."/>
            <person name="Nagai Y."/>
            <person name="Toyoda A."/>
            <person name="Suzuki Y."/>
            <person name="Arimoto A."/>
            <person name="Ishii H."/>
            <person name="Satoh N."/>
            <person name="Nishiyama T."/>
            <person name="Hasebe M."/>
            <person name="Maruyama T."/>
            <person name="Minagawa J."/>
            <person name="Obokata J."/>
            <person name="Shigenobu S."/>
        </authorList>
    </citation>
    <scope>NUCLEOTIDE SEQUENCE [LARGE SCALE GENOMIC DNA]</scope>
</reference>
<evidence type="ECO:0000313" key="3">
    <source>
        <dbReference type="Proteomes" id="UP000735302"/>
    </source>
</evidence>
<dbReference type="Proteomes" id="UP000735302">
    <property type="component" value="Unassembled WGS sequence"/>
</dbReference>
<dbReference type="AlphaFoldDB" id="A0AAV4B6G3"/>
<evidence type="ECO:0000313" key="2">
    <source>
        <dbReference type="EMBL" id="GFO15694.1"/>
    </source>
</evidence>